<dbReference type="RefSeq" id="WP_131834332.1">
    <property type="nucleotide sequence ID" value="NZ_SMFY01000001.1"/>
</dbReference>
<gene>
    <name evidence="1" type="ORF">EV667_1189</name>
</gene>
<organism evidence="1 2">
    <name type="scientific">Ancylobacter aquaticus</name>
    <dbReference type="NCBI Taxonomy" id="100"/>
    <lineage>
        <taxon>Bacteria</taxon>
        <taxon>Pseudomonadati</taxon>
        <taxon>Pseudomonadota</taxon>
        <taxon>Alphaproteobacteria</taxon>
        <taxon>Hyphomicrobiales</taxon>
        <taxon>Xanthobacteraceae</taxon>
        <taxon>Ancylobacter</taxon>
    </lineage>
</organism>
<keyword evidence="2" id="KW-1185">Reference proteome</keyword>
<sequence>MGYYLMVFEPSAAPPTRELFLAWYERQIDWDDDRDYDDYEGTAPLLQAFFLDIIPTFPPVSGPLAAPEAETGSANVTDYSIGRSFIYFHGSWENADAALALALQFTEKHGLGVFDTTSDVVWLPTEGKMAVAFKTTPPQGGRELELLKKAFDTVAGWFKRGG</sequence>
<evidence type="ECO:0000313" key="2">
    <source>
        <dbReference type="Proteomes" id="UP000295030"/>
    </source>
</evidence>
<dbReference type="Proteomes" id="UP000295030">
    <property type="component" value="Unassembled WGS sequence"/>
</dbReference>
<dbReference type="OrthoDB" id="882812at2"/>
<accession>A0A4R1I6T2</accession>
<dbReference type="AlphaFoldDB" id="A0A4R1I6T2"/>
<dbReference type="EMBL" id="SMFY01000001">
    <property type="protein sequence ID" value="TCK31084.1"/>
    <property type="molecule type" value="Genomic_DNA"/>
</dbReference>
<evidence type="ECO:0000313" key="1">
    <source>
        <dbReference type="EMBL" id="TCK31084.1"/>
    </source>
</evidence>
<protein>
    <submittedName>
        <fullName evidence="1">Uncharacterized protein</fullName>
    </submittedName>
</protein>
<reference evidence="1 2" key="1">
    <citation type="submission" date="2019-03" db="EMBL/GenBank/DDBJ databases">
        <title>Genomic Encyclopedia of Type Strains, Phase IV (KMG-IV): sequencing the most valuable type-strain genomes for metagenomic binning, comparative biology and taxonomic classification.</title>
        <authorList>
            <person name="Goeker M."/>
        </authorList>
    </citation>
    <scope>NUCLEOTIDE SEQUENCE [LARGE SCALE GENOMIC DNA]</scope>
    <source>
        <strain evidence="1 2">DSM 101</strain>
    </source>
</reference>
<name>A0A4R1I6T2_ANCAQ</name>
<comment type="caution">
    <text evidence="1">The sequence shown here is derived from an EMBL/GenBank/DDBJ whole genome shotgun (WGS) entry which is preliminary data.</text>
</comment>
<proteinExistence type="predicted"/>